<dbReference type="AlphaFoldDB" id="A0A2H3CPZ5"/>
<dbReference type="STRING" id="47427.A0A2H3CPZ5"/>
<proteinExistence type="predicted"/>
<evidence type="ECO:0000313" key="1">
    <source>
        <dbReference type="EMBL" id="PBK85149.1"/>
    </source>
</evidence>
<dbReference type="EMBL" id="KZ293693">
    <property type="protein sequence ID" value="PBK85149.1"/>
    <property type="molecule type" value="Genomic_DNA"/>
</dbReference>
<organism evidence="1 2">
    <name type="scientific">Armillaria gallica</name>
    <name type="common">Bulbous honey fungus</name>
    <name type="synonym">Armillaria bulbosa</name>
    <dbReference type="NCBI Taxonomy" id="47427"/>
    <lineage>
        <taxon>Eukaryota</taxon>
        <taxon>Fungi</taxon>
        <taxon>Dikarya</taxon>
        <taxon>Basidiomycota</taxon>
        <taxon>Agaricomycotina</taxon>
        <taxon>Agaricomycetes</taxon>
        <taxon>Agaricomycetidae</taxon>
        <taxon>Agaricales</taxon>
        <taxon>Marasmiineae</taxon>
        <taxon>Physalacriaceae</taxon>
        <taxon>Armillaria</taxon>
    </lineage>
</organism>
<gene>
    <name evidence="1" type="ORF">ARMGADRAFT_1036632</name>
</gene>
<keyword evidence="2" id="KW-1185">Reference proteome</keyword>
<dbReference type="Proteomes" id="UP000217790">
    <property type="component" value="Unassembled WGS sequence"/>
</dbReference>
<evidence type="ECO:0000313" key="2">
    <source>
        <dbReference type="Proteomes" id="UP000217790"/>
    </source>
</evidence>
<dbReference type="InParanoid" id="A0A2H3CPZ5"/>
<reference evidence="2" key="1">
    <citation type="journal article" date="2017" name="Nat. Ecol. Evol.">
        <title>Genome expansion and lineage-specific genetic innovations in the forest pathogenic fungi Armillaria.</title>
        <authorList>
            <person name="Sipos G."/>
            <person name="Prasanna A.N."/>
            <person name="Walter M.C."/>
            <person name="O'Connor E."/>
            <person name="Balint B."/>
            <person name="Krizsan K."/>
            <person name="Kiss B."/>
            <person name="Hess J."/>
            <person name="Varga T."/>
            <person name="Slot J."/>
            <person name="Riley R."/>
            <person name="Boka B."/>
            <person name="Rigling D."/>
            <person name="Barry K."/>
            <person name="Lee J."/>
            <person name="Mihaltcheva S."/>
            <person name="LaButti K."/>
            <person name="Lipzen A."/>
            <person name="Waldron R."/>
            <person name="Moloney N.M."/>
            <person name="Sperisen C."/>
            <person name="Kredics L."/>
            <person name="Vagvoelgyi C."/>
            <person name="Patrignani A."/>
            <person name="Fitzpatrick D."/>
            <person name="Nagy I."/>
            <person name="Doyle S."/>
            <person name="Anderson J.B."/>
            <person name="Grigoriev I.V."/>
            <person name="Gueldener U."/>
            <person name="Muensterkoetter M."/>
            <person name="Nagy L.G."/>
        </authorList>
    </citation>
    <scope>NUCLEOTIDE SEQUENCE [LARGE SCALE GENOMIC DNA]</scope>
    <source>
        <strain evidence="2">Ar21-2</strain>
    </source>
</reference>
<accession>A0A2H3CPZ5</accession>
<protein>
    <submittedName>
        <fullName evidence="1">Uncharacterized protein</fullName>
    </submittedName>
</protein>
<name>A0A2H3CPZ5_ARMGA</name>
<sequence length="427" mass="49743">MFRGVIFNVSVEPMKQQVMTLLLVHEHEEWQHDMKRAYSLDSLAQFLFNGMDIEYNVCIHEEHSSDRSMDKIEKQQEKLSLRLKVHQQVQKQLMPIIYAQYIDKEVDTIDINNNNNELLLPEDVLLYLPSAFTAMEYEKLKVVSLGVQEGKLHEAVVYNAIISFCNAIKDVAVTKKNNQTHDYTQAMHMCYHDEVFQIIMDKDIFYKDTSMKCNIGNTYHNDGHMLAMPISEIAVEDNMGIQGHTWLTLDDDESKSKQPADDVSMEAAVKQETGWAWKFHGKNKWTDKEICKWEEEGDREQWELHQAEFDHLLLALDYMKSVWSTIAINCCNKTGYAEAATQKQAMYMKMKAITKVQLENAGYKHLLDLLKDQPFWLHIATQREDLERAIAHIQMFNDGLRHMVQRISNEACEVFKQAILNIPEVET</sequence>